<dbReference type="EMBL" id="BAABME010010940">
    <property type="protein sequence ID" value="GAA0182990.1"/>
    <property type="molecule type" value="Genomic_DNA"/>
</dbReference>
<dbReference type="AlphaFoldDB" id="A0AAV3RR31"/>
<evidence type="ECO:0000256" key="1">
    <source>
        <dbReference type="SAM" id="MobiDB-lite"/>
    </source>
</evidence>
<accession>A0AAV3RR31</accession>
<feature type="compositionally biased region" description="Basic residues" evidence="1">
    <location>
        <begin position="135"/>
        <end position="146"/>
    </location>
</feature>
<gene>
    <name evidence="2" type="ORF">LIER_30483</name>
</gene>
<comment type="caution">
    <text evidence="2">The sequence shown here is derived from an EMBL/GenBank/DDBJ whole genome shotgun (WGS) entry which is preliminary data.</text>
</comment>
<protein>
    <submittedName>
        <fullName evidence="2">Uncharacterized protein</fullName>
    </submittedName>
</protein>
<keyword evidence="3" id="KW-1185">Reference proteome</keyword>
<organism evidence="2 3">
    <name type="scientific">Lithospermum erythrorhizon</name>
    <name type="common">Purple gromwell</name>
    <name type="synonym">Lithospermum officinale var. erythrorhizon</name>
    <dbReference type="NCBI Taxonomy" id="34254"/>
    <lineage>
        <taxon>Eukaryota</taxon>
        <taxon>Viridiplantae</taxon>
        <taxon>Streptophyta</taxon>
        <taxon>Embryophyta</taxon>
        <taxon>Tracheophyta</taxon>
        <taxon>Spermatophyta</taxon>
        <taxon>Magnoliopsida</taxon>
        <taxon>eudicotyledons</taxon>
        <taxon>Gunneridae</taxon>
        <taxon>Pentapetalae</taxon>
        <taxon>asterids</taxon>
        <taxon>lamiids</taxon>
        <taxon>Boraginales</taxon>
        <taxon>Boraginaceae</taxon>
        <taxon>Boraginoideae</taxon>
        <taxon>Lithospermeae</taxon>
        <taxon>Lithospermum</taxon>
    </lineage>
</organism>
<dbReference type="Proteomes" id="UP001454036">
    <property type="component" value="Unassembled WGS sequence"/>
</dbReference>
<feature type="compositionally biased region" description="Basic and acidic residues" evidence="1">
    <location>
        <begin position="1"/>
        <end position="13"/>
    </location>
</feature>
<sequence length="146" mass="17156">MTEYAKKEIERIMQESAPNRNPTKPEKKMNTDLSIKPEPLIEVDNGQKVKLSKLPDNHKLFSTRSISLQERSLEKLKFLCIKLDMIDYYSGRDRLFELVTIPDEPPEEATQEKHKDQHVKSSRHNSYPPSPGQSRPRRSHGRNRYR</sequence>
<feature type="region of interest" description="Disordered" evidence="1">
    <location>
        <begin position="102"/>
        <end position="146"/>
    </location>
</feature>
<evidence type="ECO:0000313" key="2">
    <source>
        <dbReference type="EMBL" id="GAA0182990.1"/>
    </source>
</evidence>
<feature type="region of interest" description="Disordered" evidence="1">
    <location>
        <begin position="1"/>
        <end position="36"/>
    </location>
</feature>
<proteinExistence type="predicted"/>
<name>A0AAV3RR31_LITER</name>
<evidence type="ECO:0000313" key="3">
    <source>
        <dbReference type="Proteomes" id="UP001454036"/>
    </source>
</evidence>
<feature type="compositionally biased region" description="Basic and acidic residues" evidence="1">
    <location>
        <begin position="110"/>
        <end position="119"/>
    </location>
</feature>
<reference evidence="2 3" key="1">
    <citation type="submission" date="2024-01" db="EMBL/GenBank/DDBJ databases">
        <title>The complete chloroplast genome sequence of Lithospermum erythrorhizon: insights into the phylogenetic relationship among Boraginaceae species and the maternal lineages of purple gromwells.</title>
        <authorList>
            <person name="Okada T."/>
            <person name="Watanabe K."/>
        </authorList>
    </citation>
    <scope>NUCLEOTIDE SEQUENCE [LARGE SCALE GENOMIC DNA]</scope>
</reference>